<feature type="transmembrane region" description="Helical" evidence="6">
    <location>
        <begin position="70"/>
        <end position="92"/>
    </location>
</feature>
<protein>
    <recommendedName>
        <fullName evidence="7">EamA domain-containing protein</fullName>
    </recommendedName>
</protein>
<evidence type="ECO:0000256" key="1">
    <source>
        <dbReference type="ARBA" id="ARBA00004141"/>
    </source>
</evidence>
<comment type="subcellular location">
    <subcellularLocation>
        <location evidence="1">Membrane</location>
        <topology evidence="1">Multi-pass membrane protein</topology>
    </subcellularLocation>
</comment>
<evidence type="ECO:0000259" key="7">
    <source>
        <dbReference type="Pfam" id="PF00892"/>
    </source>
</evidence>
<keyword evidence="5 6" id="KW-0472">Membrane</keyword>
<comment type="similarity">
    <text evidence="2">Belongs to the EamA transporter family.</text>
</comment>
<evidence type="ECO:0000256" key="6">
    <source>
        <dbReference type="SAM" id="Phobius"/>
    </source>
</evidence>
<evidence type="ECO:0000256" key="4">
    <source>
        <dbReference type="ARBA" id="ARBA00022989"/>
    </source>
</evidence>
<dbReference type="InterPro" id="IPR050638">
    <property type="entry name" value="AA-Vitamin_Transporters"/>
</dbReference>
<keyword evidence="4 6" id="KW-1133">Transmembrane helix</keyword>
<evidence type="ECO:0000256" key="5">
    <source>
        <dbReference type="ARBA" id="ARBA00023136"/>
    </source>
</evidence>
<proteinExistence type="inferred from homology"/>
<dbReference type="InterPro" id="IPR037185">
    <property type="entry name" value="EmrE-like"/>
</dbReference>
<dbReference type="OrthoDB" id="9784288at2"/>
<evidence type="ECO:0000313" key="8">
    <source>
        <dbReference type="EMBL" id="AOY55494.1"/>
    </source>
</evidence>
<name>A0A1D9DXG5_9MICO</name>
<dbReference type="EMBL" id="CP015208">
    <property type="protein sequence ID" value="AOY55494.1"/>
    <property type="molecule type" value="Genomic_DNA"/>
</dbReference>
<reference evidence="8 9" key="1">
    <citation type="journal article" date="2016" name="Biochim. Biophys. Acta">
        <title>Photochemical characterization of actinorhodopsin and its functional existence in the natural host.</title>
        <authorList>
            <person name="Nakamura S."/>
            <person name="Kikukawa T."/>
            <person name="Tamogami J."/>
            <person name="Kamiya M."/>
            <person name="Aizawa T."/>
            <person name="Hahn M.W."/>
            <person name="Ihara K."/>
            <person name="Kamo N."/>
            <person name="Demura M."/>
        </authorList>
    </citation>
    <scope>NUCLEOTIDE SEQUENCE [LARGE SCALE GENOMIC DNA]</scope>
    <source>
        <strain evidence="8 9">MWH-Dar1</strain>
    </source>
</reference>
<dbReference type="AlphaFoldDB" id="A0A1D9DXG5"/>
<keyword evidence="3 6" id="KW-0812">Transmembrane</keyword>
<dbReference type="KEGG" id="rpla:A4Z71_00265"/>
<feature type="transmembrane region" description="Helical" evidence="6">
    <location>
        <begin position="155"/>
        <end position="175"/>
    </location>
</feature>
<evidence type="ECO:0000256" key="2">
    <source>
        <dbReference type="ARBA" id="ARBA00007362"/>
    </source>
</evidence>
<feature type="transmembrane region" description="Helical" evidence="6">
    <location>
        <begin position="126"/>
        <end position="143"/>
    </location>
</feature>
<dbReference type="Proteomes" id="UP000243784">
    <property type="component" value="Chromosome"/>
</dbReference>
<feature type="transmembrane region" description="Helical" evidence="6">
    <location>
        <begin position="187"/>
        <end position="209"/>
    </location>
</feature>
<dbReference type="STRING" id="535712.A4Z71_00265"/>
<evidence type="ECO:0000313" key="9">
    <source>
        <dbReference type="Proteomes" id="UP000243784"/>
    </source>
</evidence>
<sequence>MQTQSELFRGYLFSLVAIFGFGGTFIAVTLGFESFDAITMSMGRVIPAALLAVVALKVMKQPLLPPREAYPLIIGSSLGVIIGFPLLSALALQEVPPADAGVIGAVTPLVTGSIAVLIGHKKPKPLFWAAAALGTIAAMILAYTRGGSEFGGGAFWGYLALAVAVLFASMGHISGAKLTAKYSPFTVLNWAVMISIPVQLPIALTNWAINPITEWPTISAWAGFLFVSWFSLAIGNFMLNQGLHIIGLVKGPQLQLIQPVVTMVLAIVILHQTVAPVTWLAAAVILLSVAISQRFK</sequence>
<feature type="transmembrane region" description="Helical" evidence="6">
    <location>
        <begin position="260"/>
        <end position="291"/>
    </location>
</feature>
<keyword evidence="9" id="KW-1185">Reference proteome</keyword>
<accession>A0A1D9DXG5</accession>
<dbReference type="PANTHER" id="PTHR32322:SF2">
    <property type="entry name" value="EAMA DOMAIN-CONTAINING PROTEIN"/>
    <property type="match status" value="1"/>
</dbReference>
<organism evidence="8 9">
    <name type="scientific">Candidatus Rhodoluna planktonica</name>
    <dbReference type="NCBI Taxonomy" id="535712"/>
    <lineage>
        <taxon>Bacteria</taxon>
        <taxon>Bacillati</taxon>
        <taxon>Actinomycetota</taxon>
        <taxon>Actinomycetes</taxon>
        <taxon>Micrococcales</taxon>
        <taxon>Microbacteriaceae</taxon>
        <taxon>Luna cluster</taxon>
        <taxon>Luna-1 subcluster</taxon>
        <taxon>Rhodoluna</taxon>
    </lineage>
</organism>
<feature type="domain" description="EamA" evidence="7">
    <location>
        <begin position="156"/>
        <end position="291"/>
    </location>
</feature>
<dbReference type="Pfam" id="PF00892">
    <property type="entry name" value="EamA"/>
    <property type="match status" value="2"/>
</dbReference>
<feature type="transmembrane region" description="Helical" evidence="6">
    <location>
        <begin position="98"/>
        <end position="119"/>
    </location>
</feature>
<dbReference type="PANTHER" id="PTHR32322">
    <property type="entry name" value="INNER MEMBRANE TRANSPORTER"/>
    <property type="match status" value="1"/>
</dbReference>
<dbReference type="SUPFAM" id="SSF103481">
    <property type="entry name" value="Multidrug resistance efflux transporter EmrE"/>
    <property type="match status" value="2"/>
</dbReference>
<dbReference type="RefSeq" id="WP_070954011.1">
    <property type="nucleotide sequence ID" value="NZ_CP015208.1"/>
</dbReference>
<feature type="domain" description="EamA" evidence="7">
    <location>
        <begin position="9"/>
        <end position="141"/>
    </location>
</feature>
<feature type="transmembrane region" description="Helical" evidence="6">
    <location>
        <begin position="38"/>
        <end position="58"/>
    </location>
</feature>
<feature type="transmembrane region" description="Helical" evidence="6">
    <location>
        <begin position="221"/>
        <end position="239"/>
    </location>
</feature>
<dbReference type="GO" id="GO:0016020">
    <property type="term" value="C:membrane"/>
    <property type="evidence" value="ECO:0007669"/>
    <property type="project" value="UniProtKB-SubCell"/>
</dbReference>
<gene>
    <name evidence="8" type="ORF">A4Z71_00265</name>
</gene>
<evidence type="ECO:0000256" key="3">
    <source>
        <dbReference type="ARBA" id="ARBA00022692"/>
    </source>
</evidence>
<dbReference type="InterPro" id="IPR000620">
    <property type="entry name" value="EamA_dom"/>
</dbReference>
<feature type="transmembrane region" description="Helical" evidence="6">
    <location>
        <begin position="12"/>
        <end position="32"/>
    </location>
</feature>